<proteinExistence type="predicted"/>
<dbReference type="AlphaFoldDB" id="A0A9P6VMT5"/>
<organism evidence="6 7">
    <name type="scientific">Hyphodiscus hymeniophilus</name>
    <dbReference type="NCBI Taxonomy" id="353542"/>
    <lineage>
        <taxon>Eukaryota</taxon>
        <taxon>Fungi</taxon>
        <taxon>Dikarya</taxon>
        <taxon>Ascomycota</taxon>
        <taxon>Pezizomycotina</taxon>
        <taxon>Leotiomycetes</taxon>
        <taxon>Helotiales</taxon>
        <taxon>Hyphodiscaceae</taxon>
        <taxon>Hyphodiscus</taxon>
    </lineage>
</organism>
<dbReference type="PANTHER" id="PTHR31733">
    <property type="entry name" value="RIBONUCLEASE KAPPA"/>
    <property type="match status" value="1"/>
</dbReference>
<keyword evidence="3 5" id="KW-1133">Transmembrane helix</keyword>
<evidence type="ECO:0000256" key="3">
    <source>
        <dbReference type="ARBA" id="ARBA00022989"/>
    </source>
</evidence>
<dbReference type="GO" id="GO:0016020">
    <property type="term" value="C:membrane"/>
    <property type="evidence" value="ECO:0007669"/>
    <property type="project" value="UniProtKB-SubCell"/>
</dbReference>
<dbReference type="EMBL" id="VNKQ01000005">
    <property type="protein sequence ID" value="KAG0650882.1"/>
    <property type="molecule type" value="Genomic_DNA"/>
</dbReference>
<keyword evidence="7" id="KW-1185">Reference proteome</keyword>
<comment type="caution">
    <text evidence="6">The sequence shown here is derived from an EMBL/GenBank/DDBJ whole genome shotgun (WGS) entry which is preliminary data.</text>
</comment>
<keyword evidence="2 5" id="KW-0812">Transmembrane</keyword>
<reference evidence="6" key="1">
    <citation type="submission" date="2019-07" db="EMBL/GenBank/DDBJ databases">
        <title>Hyphodiscus hymeniophilus genome sequencing and assembly.</title>
        <authorList>
            <person name="Kramer G."/>
            <person name="Nodwell J."/>
        </authorList>
    </citation>
    <scope>NUCLEOTIDE SEQUENCE</scope>
    <source>
        <strain evidence="6">ATCC 34498</strain>
    </source>
</reference>
<feature type="transmembrane region" description="Helical" evidence="5">
    <location>
        <begin position="12"/>
        <end position="31"/>
    </location>
</feature>
<protein>
    <submittedName>
        <fullName evidence="6">Uncharacterized protein</fullName>
    </submittedName>
</protein>
<dbReference type="GO" id="GO:0004521">
    <property type="term" value="F:RNA endonuclease activity"/>
    <property type="evidence" value="ECO:0007669"/>
    <property type="project" value="InterPro"/>
</dbReference>
<accession>A0A9P6VMT5</accession>
<keyword evidence="4 5" id="KW-0472">Membrane</keyword>
<dbReference type="Proteomes" id="UP000785200">
    <property type="component" value="Unassembled WGS sequence"/>
</dbReference>
<dbReference type="OrthoDB" id="67317at2759"/>
<dbReference type="Pfam" id="PF23489">
    <property type="entry name" value="V-ATPase_su_f"/>
    <property type="match status" value="1"/>
</dbReference>
<dbReference type="InterPro" id="IPR026770">
    <property type="entry name" value="RNase_K"/>
</dbReference>
<evidence type="ECO:0000256" key="4">
    <source>
        <dbReference type="ARBA" id="ARBA00023136"/>
    </source>
</evidence>
<sequence>MKPVVGVMQAWTCIVISVFAIVILSVIGALFKSNHHSLMGSTDDPQVSQGPAVAATVFSAVIVYVVFLVGCGFQAYLHMRENRRGAISLS</sequence>
<name>A0A9P6VMT5_9HELO</name>
<evidence type="ECO:0000256" key="1">
    <source>
        <dbReference type="ARBA" id="ARBA00004141"/>
    </source>
</evidence>
<evidence type="ECO:0000256" key="5">
    <source>
        <dbReference type="SAM" id="Phobius"/>
    </source>
</evidence>
<feature type="transmembrane region" description="Helical" evidence="5">
    <location>
        <begin position="51"/>
        <end position="77"/>
    </location>
</feature>
<dbReference type="InterPro" id="IPR056552">
    <property type="entry name" value="Ribonucl_Kappa"/>
</dbReference>
<evidence type="ECO:0000313" key="6">
    <source>
        <dbReference type="EMBL" id="KAG0650882.1"/>
    </source>
</evidence>
<gene>
    <name evidence="6" type="ORF">D0Z07_2583</name>
</gene>
<comment type="subcellular location">
    <subcellularLocation>
        <location evidence="1">Membrane</location>
        <topology evidence="1">Multi-pass membrane protein</topology>
    </subcellularLocation>
</comment>
<evidence type="ECO:0000313" key="7">
    <source>
        <dbReference type="Proteomes" id="UP000785200"/>
    </source>
</evidence>
<evidence type="ECO:0000256" key="2">
    <source>
        <dbReference type="ARBA" id="ARBA00022692"/>
    </source>
</evidence>